<dbReference type="NCBIfam" id="TIGR04089">
    <property type="entry name" value="exp_by_SipW_III"/>
    <property type="match status" value="1"/>
</dbReference>
<protein>
    <recommendedName>
        <fullName evidence="4">Alternate-type signal peptide domain-containing protein</fullName>
    </recommendedName>
</protein>
<feature type="chain" id="PRO_5046736441" description="Alternate-type signal peptide domain-containing protein" evidence="1">
    <location>
        <begin position="27"/>
        <end position="188"/>
    </location>
</feature>
<dbReference type="EMBL" id="BAABGN010000002">
    <property type="protein sequence ID" value="GAA4418923.1"/>
    <property type="molecule type" value="Genomic_DNA"/>
</dbReference>
<evidence type="ECO:0000313" key="2">
    <source>
        <dbReference type="EMBL" id="GAA4418923.1"/>
    </source>
</evidence>
<dbReference type="InterPro" id="IPR023833">
    <property type="entry name" value="Signal_pept_SipW-depend-type"/>
</dbReference>
<evidence type="ECO:0000313" key="3">
    <source>
        <dbReference type="Proteomes" id="UP001500622"/>
    </source>
</evidence>
<dbReference type="NCBIfam" id="TIGR04088">
    <property type="entry name" value="cognate_SipW"/>
    <property type="match status" value="1"/>
</dbReference>
<dbReference type="Proteomes" id="UP001500622">
    <property type="component" value="Unassembled WGS sequence"/>
</dbReference>
<name>A0ABP8KZS6_9MICO</name>
<gene>
    <name evidence="2" type="ORF">GCM10023169_09070</name>
</gene>
<dbReference type="InterPro" id="IPR024006">
    <property type="entry name" value="Alt_signal_exp_actinobact"/>
</dbReference>
<proteinExistence type="predicted"/>
<keyword evidence="3" id="KW-1185">Reference proteome</keyword>
<accession>A0ABP8KZS6</accession>
<sequence length="188" mass="18663">MNKTAKGALAAGAAVLLLTGGATTLAYWSDTGTAAGGDVTTGSLALSEGTCDAGWVYATGSDAGTAVTTIVPGDAITKDCTFTVSATGDHLSAEVSVPDTLTYTATPDAASLELTVDGTYDIGGTAIADGGVVTEANDGQTLTASFVVTFPFGDAAAINLNDTQDLTATLDQLEVTLTQTQDTANPEV</sequence>
<reference evidence="3" key="1">
    <citation type="journal article" date="2019" name="Int. J. Syst. Evol. Microbiol.">
        <title>The Global Catalogue of Microorganisms (GCM) 10K type strain sequencing project: providing services to taxonomists for standard genome sequencing and annotation.</title>
        <authorList>
            <consortium name="The Broad Institute Genomics Platform"/>
            <consortium name="The Broad Institute Genome Sequencing Center for Infectious Disease"/>
            <person name="Wu L."/>
            <person name="Ma J."/>
        </authorList>
    </citation>
    <scope>NUCLEOTIDE SEQUENCE [LARGE SCALE GENOMIC DNA]</scope>
    <source>
        <strain evidence="3">JCM 17810</strain>
    </source>
</reference>
<comment type="caution">
    <text evidence="2">The sequence shown here is derived from an EMBL/GenBank/DDBJ whole genome shotgun (WGS) entry which is preliminary data.</text>
</comment>
<dbReference type="RefSeq" id="WP_345215282.1">
    <property type="nucleotide sequence ID" value="NZ_BAABGN010000002.1"/>
</dbReference>
<evidence type="ECO:0000256" key="1">
    <source>
        <dbReference type="SAM" id="SignalP"/>
    </source>
</evidence>
<evidence type="ECO:0008006" key="4">
    <source>
        <dbReference type="Google" id="ProtNLM"/>
    </source>
</evidence>
<organism evidence="2 3">
    <name type="scientific">Georgenia halophila</name>
    <dbReference type="NCBI Taxonomy" id="620889"/>
    <lineage>
        <taxon>Bacteria</taxon>
        <taxon>Bacillati</taxon>
        <taxon>Actinomycetota</taxon>
        <taxon>Actinomycetes</taxon>
        <taxon>Micrococcales</taxon>
        <taxon>Bogoriellaceae</taxon>
        <taxon>Georgenia</taxon>
    </lineage>
</organism>
<keyword evidence="1" id="KW-0732">Signal</keyword>
<feature type="signal peptide" evidence="1">
    <location>
        <begin position="1"/>
        <end position="26"/>
    </location>
</feature>